<dbReference type="InterPro" id="IPR036390">
    <property type="entry name" value="WH_DNA-bd_sf"/>
</dbReference>
<dbReference type="RefSeq" id="WP_068320869.1">
    <property type="nucleotide sequence ID" value="NZ_CP010835.1"/>
</dbReference>
<evidence type="ECO:0000259" key="2">
    <source>
        <dbReference type="Pfam" id="PF01978"/>
    </source>
</evidence>
<evidence type="ECO:0000313" key="5">
    <source>
        <dbReference type="Proteomes" id="UP000070587"/>
    </source>
</evidence>
<gene>
    <name evidence="4" type="ORF">TQ32_03010</name>
</gene>
<dbReference type="InterPro" id="IPR027417">
    <property type="entry name" value="P-loop_NTPase"/>
</dbReference>
<dbReference type="GeneID" id="28490771"/>
<dbReference type="SUPFAM" id="SSF52540">
    <property type="entry name" value="P-loop containing nucleoside triphosphate hydrolases"/>
    <property type="match status" value="1"/>
</dbReference>
<proteinExistence type="predicted"/>
<dbReference type="SUPFAM" id="SSF46785">
    <property type="entry name" value="Winged helix' DNA-binding domain"/>
    <property type="match status" value="1"/>
</dbReference>
<evidence type="ECO:0000259" key="3">
    <source>
        <dbReference type="Pfam" id="PF03008"/>
    </source>
</evidence>
<dbReference type="AlphaFoldDB" id="A0A127B8J3"/>
<dbReference type="Gene3D" id="3.40.50.300">
    <property type="entry name" value="P-loop containing nucleotide triphosphate hydrolases"/>
    <property type="match status" value="1"/>
</dbReference>
<dbReference type="GO" id="GO:0005524">
    <property type="term" value="F:ATP binding"/>
    <property type="evidence" value="ECO:0007669"/>
    <property type="project" value="InterPro"/>
</dbReference>
<dbReference type="InterPro" id="IPR011579">
    <property type="entry name" value="ATPase_dom"/>
</dbReference>
<dbReference type="Pfam" id="PF01637">
    <property type="entry name" value="ATPase_2"/>
    <property type="match status" value="1"/>
</dbReference>
<reference evidence="4 5" key="2">
    <citation type="journal article" date="2016" name="Int. J. Syst. Evol. Microbiol.">
        <title>Pyrococcus kukulkanii sp. nov., a hyperthermophilic, piezophilic archaeon isolated from a deep-sea hydrothermal vent.</title>
        <authorList>
            <person name="Callac N."/>
            <person name="Oger P."/>
            <person name="Lesongeur F."/>
            <person name="Rattray J.E."/>
            <person name="Vannier P."/>
            <person name="Michoud G."/>
            <person name="Beauverger M."/>
            <person name="Gayet N."/>
            <person name="Rouxel O."/>
            <person name="Jebbar M."/>
            <person name="Godfroy A."/>
        </authorList>
    </citation>
    <scope>NUCLEOTIDE SEQUENCE [LARGE SCALE GENOMIC DNA]</scope>
    <source>
        <strain evidence="4 5">NCB100</strain>
    </source>
</reference>
<reference evidence="5" key="1">
    <citation type="submission" date="2015-02" db="EMBL/GenBank/DDBJ databases">
        <title>Pyrococcus kukulkanii sp. nov., a novel hyperthermophilic archaeon isolated from a deep-sea hydrothermal vent at the Guaymas Basin.</title>
        <authorList>
            <person name="Oger P.M."/>
            <person name="Callac N."/>
            <person name="Jebbar M."/>
            <person name="Godfroy A."/>
        </authorList>
    </citation>
    <scope>NUCLEOTIDE SEQUENCE [LARGE SCALE GENOMIC DNA]</scope>
    <source>
        <strain evidence="5">NCB100</strain>
    </source>
</reference>
<feature type="domain" description="ATPase" evidence="1">
    <location>
        <begin position="5"/>
        <end position="199"/>
    </location>
</feature>
<feature type="domain" description="DUF234" evidence="3">
    <location>
        <begin position="307"/>
        <end position="404"/>
    </location>
</feature>
<feature type="domain" description="Transcription regulator TrmB N-terminal" evidence="2">
    <location>
        <begin position="237"/>
        <end position="286"/>
    </location>
</feature>
<protein>
    <submittedName>
        <fullName evidence="4">ATPase</fullName>
    </submittedName>
</protein>
<dbReference type="EMBL" id="CP010835">
    <property type="protein sequence ID" value="AMM53565.1"/>
    <property type="molecule type" value="Genomic_DNA"/>
</dbReference>
<dbReference type="InterPro" id="IPR002831">
    <property type="entry name" value="Tscrpt_reg_TrmB_N"/>
</dbReference>
<dbReference type="Proteomes" id="UP000070587">
    <property type="component" value="Chromosome"/>
</dbReference>
<dbReference type="PATRIC" id="fig|1609559.3.peg.625"/>
<dbReference type="InterPro" id="IPR004256">
    <property type="entry name" value="DUF234"/>
</dbReference>
<organism evidence="4 5">
    <name type="scientific">Pyrococcus kukulkanii</name>
    <dbReference type="NCBI Taxonomy" id="1609559"/>
    <lineage>
        <taxon>Archaea</taxon>
        <taxon>Methanobacteriati</taxon>
        <taxon>Methanobacteriota</taxon>
        <taxon>Thermococci</taxon>
        <taxon>Thermococcales</taxon>
        <taxon>Thermococcaceae</taxon>
        <taxon>Pyrococcus</taxon>
    </lineage>
</organism>
<name>A0A127B8J3_9EURY</name>
<dbReference type="Pfam" id="PF01978">
    <property type="entry name" value="TrmB"/>
    <property type="match status" value="1"/>
</dbReference>
<accession>A0A127B8J3</accession>
<evidence type="ECO:0000313" key="4">
    <source>
        <dbReference type="EMBL" id="AMM53565.1"/>
    </source>
</evidence>
<evidence type="ECO:0000259" key="1">
    <source>
        <dbReference type="Pfam" id="PF01637"/>
    </source>
</evidence>
<dbReference type="OrthoDB" id="132045at2157"/>
<dbReference type="KEGG" id="pyc:TQ32_03010"/>
<dbReference type="STRING" id="1609559.TQ32_03010"/>
<dbReference type="PANTHER" id="PTHR34704:SF1">
    <property type="entry name" value="ATPASE"/>
    <property type="match status" value="1"/>
</dbReference>
<dbReference type="Pfam" id="PF03008">
    <property type="entry name" value="DUF234"/>
    <property type="match status" value="1"/>
</dbReference>
<sequence length="456" mass="53678">MISQFVDREREIKILEREWKNTPSFVVIYGRRRIGKTRLLLEFSRDKKTFFHTFLEGTRESQIKSLREGLAEFFGDEIFLSLNDWYRLFKYLASKIEEKTLIILDEFTYAVKADRTILSALQRAWDHDLSSKDVMLVISGSLMGMMEEEVLSYSSPLYGRRTAGFKLKPLSLFDSLRFFRDFEVGLKAYMLLGGVPAYLLIASKYTSIEDLVEEEFLSPQGFFYDEPYIVLSQELRELGFYFSLLLAMATGKRRPSEIANYIGVEGRKIYPYLENLMRLGFVERELPVGRKEKRGLYRIADAMLLTWFSIVYPNRGAIEAGIISWEDVEDDLQRVFSLRFEEVAKEFIVKLNRAKKLPFKFTKIGRWWHKSEEIDIVALKEREKKALFIEVKWKDLTRKEAKGILKDLERKSKLIGVGGWEKFYGLVAKRIRGKGELREERWLVWDLDDFKKTILN</sequence>
<dbReference type="PANTHER" id="PTHR34704">
    <property type="entry name" value="ATPASE"/>
    <property type="match status" value="1"/>
</dbReference>